<dbReference type="InterPro" id="IPR020476">
    <property type="entry name" value="Nudix_hydrolase"/>
</dbReference>
<evidence type="ECO:0000259" key="5">
    <source>
        <dbReference type="PROSITE" id="PS51462"/>
    </source>
</evidence>
<dbReference type="PROSITE" id="PS51462">
    <property type="entry name" value="NUDIX"/>
    <property type="match status" value="1"/>
</dbReference>
<evidence type="ECO:0000256" key="4">
    <source>
        <dbReference type="RuleBase" id="RU003476"/>
    </source>
</evidence>
<keyword evidence="7" id="KW-1185">Reference proteome</keyword>
<protein>
    <recommendedName>
        <fullName evidence="5">Nudix hydrolase domain-containing protein</fullName>
    </recommendedName>
</protein>
<evidence type="ECO:0000313" key="7">
    <source>
        <dbReference type="Proteomes" id="UP001500618"/>
    </source>
</evidence>
<dbReference type="Proteomes" id="UP001500618">
    <property type="component" value="Unassembled WGS sequence"/>
</dbReference>
<evidence type="ECO:0000256" key="2">
    <source>
        <dbReference type="ARBA" id="ARBA00005582"/>
    </source>
</evidence>
<dbReference type="SUPFAM" id="SSF55811">
    <property type="entry name" value="Nudix"/>
    <property type="match status" value="1"/>
</dbReference>
<dbReference type="CDD" id="cd02883">
    <property type="entry name" value="NUDIX_Hydrolase"/>
    <property type="match status" value="1"/>
</dbReference>
<dbReference type="InterPro" id="IPR020084">
    <property type="entry name" value="NUDIX_hydrolase_CS"/>
</dbReference>
<dbReference type="RefSeq" id="WP_163567885.1">
    <property type="nucleotide sequence ID" value="NZ_WOTO01000008.1"/>
</dbReference>
<dbReference type="PRINTS" id="PR00502">
    <property type="entry name" value="NUDIXFAMILY"/>
</dbReference>
<gene>
    <name evidence="6" type="ORF">GCM10009765_29310</name>
</gene>
<name>A0ABN2GWS3_9ACTN</name>
<dbReference type="EMBL" id="BAAANY010000009">
    <property type="protein sequence ID" value="GAA1678132.1"/>
    <property type="molecule type" value="Genomic_DNA"/>
</dbReference>
<dbReference type="PANTHER" id="PTHR43046">
    <property type="entry name" value="GDP-MANNOSE MANNOSYL HYDROLASE"/>
    <property type="match status" value="1"/>
</dbReference>
<comment type="similarity">
    <text evidence="2 4">Belongs to the Nudix hydrolase family.</text>
</comment>
<reference evidence="6 7" key="1">
    <citation type="journal article" date="2019" name="Int. J. Syst. Evol. Microbiol.">
        <title>The Global Catalogue of Microorganisms (GCM) 10K type strain sequencing project: providing services to taxonomists for standard genome sequencing and annotation.</title>
        <authorList>
            <consortium name="The Broad Institute Genomics Platform"/>
            <consortium name="The Broad Institute Genome Sequencing Center for Infectious Disease"/>
            <person name="Wu L."/>
            <person name="Ma J."/>
        </authorList>
    </citation>
    <scope>NUCLEOTIDE SEQUENCE [LARGE SCALE GENOMIC DNA]</scope>
    <source>
        <strain evidence="6 7">JCM 14718</strain>
    </source>
</reference>
<evidence type="ECO:0000256" key="1">
    <source>
        <dbReference type="ARBA" id="ARBA00001946"/>
    </source>
</evidence>
<dbReference type="PANTHER" id="PTHR43046:SF14">
    <property type="entry name" value="MUTT_NUDIX FAMILY PROTEIN"/>
    <property type="match status" value="1"/>
</dbReference>
<comment type="caution">
    <text evidence="6">The sequence shown here is derived from an EMBL/GenBank/DDBJ whole genome shotgun (WGS) entry which is preliminary data.</text>
</comment>
<feature type="domain" description="Nudix hydrolase" evidence="5">
    <location>
        <begin position="1"/>
        <end position="135"/>
    </location>
</feature>
<evidence type="ECO:0000313" key="6">
    <source>
        <dbReference type="EMBL" id="GAA1678132.1"/>
    </source>
</evidence>
<dbReference type="InterPro" id="IPR015797">
    <property type="entry name" value="NUDIX_hydrolase-like_dom_sf"/>
</dbReference>
<dbReference type="Gene3D" id="3.90.79.10">
    <property type="entry name" value="Nucleoside Triphosphate Pyrophosphohydrolase"/>
    <property type="match status" value="1"/>
</dbReference>
<comment type="cofactor">
    <cofactor evidence="1">
        <name>Mg(2+)</name>
        <dbReference type="ChEBI" id="CHEBI:18420"/>
    </cofactor>
</comment>
<accession>A0ABN2GWS3</accession>
<sequence>MVASGLVLRRGRTPEQDRLLLVRQSRASGERWECPGGGQEPGELLEQTVVREVDEEAGIQTVAGPLVCSYLLVRPSVRRNSVGAFFVAEPVDDGVDPLTRVPDEITEAAYLDPADVPAEQLGPVTSVVIARWWPHRRGQPPEPFHVAVQRIDSGYRRLV</sequence>
<dbReference type="PROSITE" id="PS00893">
    <property type="entry name" value="NUDIX_BOX"/>
    <property type="match status" value="1"/>
</dbReference>
<organism evidence="6 7">
    <name type="scientific">Fodinicola feengrottensis</name>
    <dbReference type="NCBI Taxonomy" id="435914"/>
    <lineage>
        <taxon>Bacteria</taxon>
        <taxon>Bacillati</taxon>
        <taxon>Actinomycetota</taxon>
        <taxon>Actinomycetes</taxon>
        <taxon>Mycobacteriales</taxon>
        <taxon>Fodinicola</taxon>
    </lineage>
</organism>
<dbReference type="InterPro" id="IPR000086">
    <property type="entry name" value="NUDIX_hydrolase_dom"/>
</dbReference>
<keyword evidence="3 4" id="KW-0378">Hydrolase</keyword>
<dbReference type="Pfam" id="PF00293">
    <property type="entry name" value="NUDIX"/>
    <property type="match status" value="1"/>
</dbReference>
<proteinExistence type="inferred from homology"/>
<evidence type="ECO:0000256" key="3">
    <source>
        <dbReference type="ARBA" id="ARBA00022801"/>
    </source>
</evidence>